<sequence>MAKSGAARYFESVKIGSPPFNRSLPLGRSWRTAAHAYAHHNHKEKVFGEWVFICQGAIPFSPHKRKQGKSFLSSHPVARGNIQFSPLLKKLFLIFL</sequence>
<dbReference type="AlphaFoldDB" id="A0A412KU79"/>
<dbReference type="EMBL" id="QRVU01000012">
    <property type="protein sequence ID" value="RGS72183.1"/>
    <property type="molecule type" value="Genomic_DNA"/>
</dbReference>
<proteinExistence type="predicted"/>
<organism evidence="1 2">
    <name type="scientific">Dorea formicigenerans</name>
    <dbReference type="NCBI Taxonomy" id="39486"/>
    <lineage>
        <taxon>Bacteria</taxon>
        <taxon>Bacillati</taxon>
        <taxon>Bacillota</taxon>
        <taxon>Clostridia</taxon>
        <taxon>Lachnospirales</taxon>
        <taxon>Lachnospiraceae</taxon>
        <taxon>Dorea</taxon>
    </lineage>
</organism>
<reference evidence="1 2" key="1">
    <citation type="submission" date="2018-08" db="EMBL/GenBank/DDBJ databases">
        <title>A genome reference for cultivated species of the human gut microbiota.</title>
        <authorList>
            <person name="Zou Y."/>
            <person name="Xue W."/>
            <person name="Luo G."/>
        </authorList>
    </citation>
    <scope>NUCLEOTIDE SEQUENCE [LARGE SCALE GENOMIC DNA]</scope>
    <source>
        <strain evidence="1 2">AF21-25</strain>
    </source>
</reference>
<name>A0A412KU79_9FIRM</name>
<protein>
    <submittedName>
        <fullName evidence="1">AraC family transcriptional regulator</fullName>
    </submittedName>
</protein>
<dbReference type="Proteomes" id="UP000285981">
    <property type="component" value="Unassembled WGS sequence"/>
</dbReference>
<comment type="caution">
    <text evidence="1">The sequence shown here is derived from an EMBL/GenBank/DDBJ whole genome shotgun (WGS) entry which is preliminary data.</text>
</comment>
<evidence type="ECO:0000313" key="1">
    <source>
        <dbReference type="EMBL" id="RGS72183.1"/>
    </source>
</evidence>
<gene>
    <name evidence="1" type="ORF">DWX78_03740</name>
</gene>
<evidence type="ECO:0000313" key="2">
    <source>
        <dbReference type="Proteomes" id="UP000285981"/>
    </source>
</evidence>
<accession>A0A412KU79</accession>